<reference evidence="2 3" key="2">
    <citation type="journal article" date="2012" name="Stand. Genomic Sci.">
        <title>Complete Genome Sequence of Clostridium clariflavum DSM 19732.</title>
        <authorList>
            <person name="Izquierdo J.A."/>
            <person name="Goodwin L."/>
            <person name="Davenport K.W."/>
            <person name="Teshima H."/>
            <person name="Bruce D."/>
            <person name="Detter C."/>
            <person name="Tapia R."/>
            <person name="Han S."/>
            <person name="Land M."/>
            <person name="Hauser L."/>
            <person name="Jeffries C.D."/>
            <person name="Han J."/>
            <person name="Pitluck S."/>
            <person name="Nolan M."/>
            <person name="Chen A."/>
            <person name="Huntemann M."/>
            <person name="Mavromatis K."/>
            <person name="Mikhailova N."/>
            <person name="Liolios K."/>
            <person name="Woyke T."/>
            <person name="Lynd L.R."/>
        </authorList>
    </citation>
    <scope>NUCLEOTIDE SEQUENCE [LARGE SCALE GENOMIC DNA]</scope>
    <source>
        <strain evidence="3">DSM 19732 / NBRC 101661 / EBR45</strain>
    </source>
</reference>
<feature type="transmembrane region" description="Helical" evidence="1">
    <location>
        <begin position="61"/>
        <end position="80"/>
    </location>
</feature>
<dbReference type="Pfam" id="PF01976">
    <property type="entry name" value="DUF116"/>
    <property type="match status" value="1"/>
</dbReference>
<dbReference type="eggNOG" id="COG1852">
    <property type="taxonomic scope" value="Bacteria"/>
</dbReference>
<dbReference type="PIRSF" id="PIRSF006594">
    <property type="entry name" value="UCP006594"/>
    <property type="match status" value="1"/>
</dbReference>
<gene>
    <name evidence="2" type="ordered locus">Clocl_2571</name>
</gene>
<sequence length="231" mass="26560">MFFMLLAFVLIYRYFTIHTYNFVLLILIVLTILILLFYMISILSIYYIYKYNGRNKIIRNFAGTGMRALLPFSIFLADIFKTKKDLLRKFYIDFNNAMVNASGRRYLPKNVLILLPHCLQYSECGYKITNNTENCRRCGRCSIGKILKIAEEREVEVCIVTGGTAARNIVKRINPELIFAVACERDLTSGIVEVGKIPVIGLINDRPNGPCYNTTVDVESLKQRLDEILEV</sequence>
<evidence type="ECO:0008006" key="4">
    <source>
        <dbReference type="Google" id="ProtNLM"/>
    </source>
</evidence>
<keyword evidence="1" id="KW-0472">Membrane</keyword>
<proteinExistence type="predicted"/>
<name>G8M0Q9_ACECE</name>
<evidence type="ECO:0000313" key="2">
    <source>
        <dbReference type="EMBL" id="AEV69140.1"/>
    </source>
</evidence>
<keyword evidence="1" id="KW-1133">Transmembrane helix</keyword>
<dbReference type="Proteomes" id="UP000005435">
    <property type="component" value="Chromosome"/>
</dbReference>
<keyword evidence="3" id="KW-1185">Reference proteome</keyword>
<evidence type="ECO:0000256" key="1">
    <source>
        <dbReference type="SAM" id="Phobius"/>
    </source>
</evidence>
<dbReference type="AlphaFoldDB" id="G8M0Q9"/>
<organism evidence="2 3">
    <name type="scientific">Acetivibrio clariflavus (strain DSM 19732 / NBRC 101661 / EBR45)</name>
    <name type="common">Clostridium clariflavum</name>
    <dbReference type="NCBI Taxonomy" id="720554"/>
    <lineage>
        <taxon>Bacteria</taxon>
        <taxon>Bacillati</taxon>
        <taxon>Bacillota</taxon>
        <taxon>Clostridia</taxon>
        <taxon>Eubacteriales</taxon>
        <taxon>Oscillospiraceae</taxon>
        <taxon>Acetivibrio</taxon>
    </lineage>
</organism>
<dbReference type="HOGENOM" id="CLU_067052_0_2_9"/>
<dbReference type="EMBL" id="CP003065">
    <property type="protein sequence ID" value="AEV69140.1"/>
    <property type="molecule type" value="Genomic_DNA"/>
</dbReference>
<dbReference type="KEGG" id="ccl:Clocl_2571"/>
<keyword evidence="1" id="KW-0812">Transmembrane</keyword>
<dbReference type="InterPro" id="IPR002829">
    <property type="entry name" value="DUF116"/>
</dbReference>
<reference evidence="3" key="1">
    <citation type="submission" date="2011-12" db="EMBL/GenBank/DDBJ databases">
        <title>Complete sequence of Clostridium clariflavum DSM 19732.</title>
        <authorList>
            <consortium name="US DOE Joint Genome Institute"/>
            <person name="Lucas S."/>
            <person name="Han J."/>
            <person name="Lapidus A."/>
            <person name="Cheng J.-F."/>
            <person name="Goodwin L."/>
            <person name="Pitluck S."/>
            <person name="Peters L."/>
            <person name="Teshima H."/>
            <person name="Detter J.C."/>
            <person name="Han C."/>
            <person name="Tapia R."/>
            <person name="Land M."/>
            <person name="Hauser L."/>
            <person name="Kyrpides N."/>
            <person name="Ivanova N."/>
            <person name="Pagani I."/>
            <person name="Kitzmiller T."/>
            <person name="Lynd L."/>
            <person name="Izquierdo J."/>
            <person name="Woyke T."/>
        </authorList>
    </citation>
    <scope>NUCLEOTIDE SEQUENCE [LARGE SCALE GENOMIC DNA]</scope>
    <source>
        <strain evidence="3">DSM 19732 / NBRC 101661 / EBR45</strain>
    </source>
</reference>
<protein>
    <recommendedName>
        <fullName evidence="4">DUF116 domain-containing protein</fullName>
    </recommendedName>
</protein>
<dbReference type="PANTHER" id="PTHR43801:SF1">
    <property type="entry name" value="POLYPRENYL SYNTHETASE"/>
    <property type="match status" value="1"/>
</dbReference>
<feature type="transmembrane region" description="Helical" evidence="1">
    <location>
        <begin position="23"/>
        <end position="49"/>
    </location>
</feature>
<dbReference type="PANTHER" id="PTHR43801">
    <property type="entry name" value="NUCLEOTIDE-BINDING PROTEIN-RELATED"/>
    <property type="match status" value="1"/>
</dbReference>
<evidence type="ECO:0000313" key="3">
    <source>
        <dbReference type="Proteomes" id="UP000005435"/>
    </source>
</evidence>
<accession>G8M0Q9</accession>
<dbReference type="STRING" id="720554.Clocl_2571"/>